<dbReference type="InterPro" id="IPR017732">
    <property type="entry name" value="T4/T6SS_DotU"/>
</dbReference>
<keyword evidence="4" id="KW-1185">Reference proteome</keyword>
<dbReference type="Gene3D" id="1.25.40.590">
    <property type="entry name" value="Type IV / VI secretion system, DotU"/>
    <property type="match status" value="1"/>
</dbReference>
<keyword evidence="1" id="KW-0472">Membrane</keyword>
<feature type="domain" description="Type IV / VI secretion system DotU" evidence="2">
    <location>
        <begin position="32"/>
        <end position="225"/>
    </location>
</feature>
<dbReference type="EMBL" id="CP043313">
    <property type="protein sequence ID" value="QEK39904.1"/>
    <property type="molecule type" value="Genomic_DNA"/>
</dbReference>
<dbReference type="PANTHER" id="PTHR38033:SF1">
    <property type="entry name" value="DOTU FAMILY TYPE IV_VI SECRETION SYSTEM PROTEIN"/>
    <property type="match status" value="1"/>
</dbReference>
<geneLocation type="plasmid" evidence="3 4">
    <name>unnamed</name>
</geneLocation>
<keyword evidence="1" id="KW-1133">Transmembrane helix</keyword>
<feature type="transmembrane region" description="Helical" evidence="1">
    <location>
        <begin position="211"/>
        <end position="230"/>
    </location>
</feature>
<accession>A0A5C0ULX7</accession>
<dbReference type="OrthoDB" id="345640at2"/>
<organism evidence="3 4">
    <name type="scientific">Candidatus Sneabacter namystus</name>
    <dbReference type="NCBI Taxonomy" id="2601646"/>
    <lineage>
        <taxon>Bacteria</taxon>
        <taxon>Pseudomonadati</taxon>
        <taxon>Pseudomonadota</taxon>
        <taxon>Alphaproteobacteria</taxon>
        <taxon>Rickettsiales</taxon>
        <taxon>Rickettsiaceae</taxon>
        <taxon>Rickettsieae</taxon>
        <taxon>Candidatus Sneabacter</taxon>
    </lineage>
</organism>
<evidence type="ECO:0000313" key="4">
    <source>
        <dbReference type="Proteomes" id="UP000323844"/>
    </source>
</evidence>
<name>A0A5C0ULX7_9RICK</name>
<dbReference type="KEGG" id="snay:FZC37_03075"/>
<evidence type="ECO:0000313" key="3">
    <source>
        <dbReference type="EMBL" id="QEK39904.1"/>
    </source>
</evidence>
<protein>
    <submittedName>
        <fullName evidence="3">DotU family type IV/VI secretion system protein</fullName>
    </submittedName>
</protein>
<reference evidence="3 4" key="1">
    <citation type="submission" date="2019-08" db="EMBL/GenBank/DDBJ databases">
        <title>Highly reduced genomes of protist endosymbionts show evolutionary convergence.</title>
        <authorList>
            <person name="George E."/>
            <person name="Husnik F."/>
            <person name="Tashyreva D."/>
            <person name="Prokopchuk G."/>
            <person name="Horak A."/>
            <person name="Kwong W.K."/>
            <person name="Lukes J."/>
            <person name="Keeling P.J."/>
        </authorList>
    </citation>
    <scope>NUCLEOTIDE SEQUENCE [LARGE SCALE GENOMIC DNA]</scope>
    <source>
        <strain evidence="3">1621</strain>
        <plasmid evidence="3 4">unnamed</plasmid>
    </source>
</reference>
<gene>
    <name evidence="3" type="ORF">FZC37_03075</name>
</gene>
<proteinExistence type="predicted"/>
<keyword evidence="1" id="KW-0812">Transmembrane</keyword>
<dbReference type="RefSeq" id="WP_148952265.1">
    <property type="nucleotide sequence ID" value="NZ_CP043313.1"/>
</dbReference>
<dbReference type="AlphaFoldDB" id="A0A5C0ULX7"/>
<sequence>MNLLHSTTPNIESTFEQENEKVWDKTVIITLATKEIIYICCILNQALYAVNLSKLYALLIHKMEDLTTSLVENNFSNEEITKIRYMLCAALDEATGVYARKTEDFTAFSRSLIQYYYKENTGGEKIFNILETTLHNPIAYLPISTLGYIILATGFKGKYAISENGLTDLSDIKDRIFYAVKRALSIKEKHKKTEKQLPYNAILVKSIIKKIVPTMAVVIVIVYLVSLYNIEQKKKQLHLMIKESLEL</sequence>
<evidence type="ECO:0000259" key="2">
    <source>
        <dbReference type="Pfam" id="PF09850"/>
    </source>
</evidence>
<dbReference type="NCBIfam" id="NF038228">
    <property type="entry name" value="IcmH_DotU_IVB"/>
    <property type="match status" value="1"/>
</dbReference>
<dbReference type="Proteomes" id="UP000323844">
    <property type="component" value="Plasmid unnamed"/>
</dbReference>
<dbReference type="PANTHER" id="PTHR38033">
    <property type="entry name" value="MEMBRANE PROTEIN-RELATED"/>
    <property type="match status" value="1"/>
</dbReference>
<evidence type="ECO:0000256" key="1">
    <source>
        <dbReference type="SAM" id="Phobius"/>
    </source>
</evidence>
<dbReference type="NCBIfam" id="TIGR03349">
    <property type="entry name" value="IV_VI_DotU"/>
    <property type="match status" value="1"/>
</dbReference>
<dbReference type="InterPro" id="IPR038522">
    <property type="entry name" value="T4/T6SS_DotU_sf"/>
</dbReference>
<dbReference type="Pfam" id="PF09850">
    <property type="entry name" value="DotU"/>
    <property type="match status" value="1"/>
</dbReference>
<keyword evidence="3" id="KW-0614">Plasmid</keyword>